<feature type="transmembrane region" description="Helical" evidence="1">
    <location>
        <begin position="102"/>
        <end position="121"/>
    </location>
</feature>
<feature type="transmembrane region" description="Helical" evidence="1">
    <location>
        <begin position="273"/>
        <end position="291"/>
    </location>
</feature>
<keyword evidence="1" id="KW-1133">Transmembrane helix</keyword>
<feature type="transmembrane region" description="Helical" evidence="1">
    <location>
        <begin position="213"/>
        <end position="231"/>
    </location>
</feature>
<dbReference type="PROSITE" id="PS51257">
    <property type="entry name" value="PROKAR_LIPOPROTEIN"/>
    <property type="match status" value="1"/>
</dbReference>
<dbReference type="RefSeq" id="WP_309943236.1">
    <property type="nucleotide sequence ID" value="NZ_AP025308.1"/>
</dbReference>
<dbReference type="EMBL" id="JAVDQD010000015">
    <property type="protein sequence ID" value="MDR6241985.1"/>
    <property type="molecule type" value="Genomic_DNA"/>
</dbReference>
<protein>
    <submittedName>
        <fullName evidence="3">Drug/metabolite transporter (DMT)-like permease</fullName>
    </submittedName>
</protein>
<dbReference type="InterPro" id="IPR037185">
    <property type="entry name" value="EmrE-like"/>
</dbReference>
<dbReference type="GO" id="GO:0016020">
    <property type="term" value="C:membrane"/>
    <property type="evidence" value="ECO:0007669"/>
    <property type="project" value="InterPro"/>
</dbReference>
<feature type="transmembrane region" description="Helical" evidence="1">
    <location>
        <begin position="75"/>
        <end position="96"/>
    </location>
</feature>
<evidence type="ECO:0000259" key="2">
    <source>
        <dbReference type="Pfam" id="PF00892"/>
    </source>
</evidence>
<comment type="caution">
    <text evidence="3">The sequence shown here is derived from an EMBL/GenBank/DDBJ whole genome shotgun (WGS) entry which is preliminary data.</text>
</comment>
<accession>A0AAE3XT63</accession>
<feature type="transmembrane region" description="Helical" evidence="1">
    <location>
        <begin position="243"/>
        <end position="261"/>
    </location>
</feature>
<feature type="transmembrane region" description="Helical" evidence="1">
    <location>
        <begin position="152"/>
        <end position="171"/>
    </location>
</feature>
<feature type="transmembrane region" description="Helical" evidence="1">
    <location>
        <begin position="183"/>
        <end position="201"/>
    </location>
</feature>
<feature type="transmembrane region" description="Helical" evidence="1">
    <location>
        <begin position="128"/>
        <end position="146"/>
    </location>
</feature>
<dbReference type="PANTHER" id="PTHR22911">
    <property type="entry name" value="ACYL-MALONYL CONDENSING ENZYME-RELATED"/>
    <property type="match status" value="1"/>
</dbReference>
<evidence type="ECO:0000313" key="4">
    <source>
        <dbReference type="Proteomes" id="UP001185092"/>
    </source>
</evidence>
<feature type="domain" description="EamA" evidence="2">
    <location>
        <begin position="154"/>
        <end position="290"/>
    </location>
</feature>
<proteinExistence type="predicted"/>
<dbReference type="Pfam" id="PF00892">
    <property type="entry name" value="EamA"/>
    <property type="match status" value="1"/>
</dbReference>
<keyword evidence="1" id="KW-0472">Membrane</keyword>
<feature type="transmembrane region" description="Helical" evidence="1">
    <location>
        <begin position="34"/>
        <end position="54"/>
    </location>
</feature>
<keyword evidence="1" id="KW-0812">Transmembrane</keyword>
<gene>
    <name evidence="3" type="ORF">HNQ88_005072</name>
</gene>
<dbReference type="PANTHER" id="PTHR22911:SF137">
    <property type="entry name" value="SOLUTE CARRIER FAMILY 35 MEMBER G2-RELATED"/>
    <property type="match status" value="1"/>
</dbReference>
<dbReference type="Proteomes" id="UP001185092">
    <property type="component" value="Unassembled WGS sequence"/>
</dbReference>
<organism evidence="3 4">
    <name type="scientific">Aureibacter tunicatorum</name>
    <dbReference type="NCBI Taxonomy" id="866807"/>
    <lineage>
        <taxon>Bacteria</taxon>
        <taxon>Pseudomonadati</taxon>
        <taxon>Bacteroidota</taxon>
        <taxon>Cytophagia</taxon>
        <taxon>Cytophagales</taxon>
        <taxon>Persicobacteraceae</taxon>
        <taxon>Aureibacter</taxon>
    </lineage>
</organism>
<feature type="transmembrane region" description="Helical" evidence="1">
    <location>
        <begin position="7"/>
        <end position="28"/>
    </location>
</feature>
<dbReference type="SUPFAM" id="SSF103481">
    <property type="entry name" value="Multidrug resistance efflux transporter EmrE"/>
    <property type="match status" value="2"/>
</dbReference>
<keyword evidence="4" id="KW-1185">Reference proteome</keyword>
<name>A0AAE3XT63_9BACT</name>
<reference evidence="3" key="1">
    <citation type="submission" date="2023-07" db="EMBL/GenBank/DDBJ databases">
        <title>Genomic Encyclopedia of Type Strains, Phase IV (KMG-IV): sequencing the most valuable type-strain genomes for metagenomic binning, comparative biology and taxonomic classification.</title>
        <authorList>
            <person name="Goeker M."/>
        </authorList>
    </citation>
    <scope>NUCLEOTIDE SEQUENCE</scope>
    <source>
        <strain evidence="3">DSM 26174</strain>
    </source>
</reference>
<evidence type="ECO:0000256" key="1">
    <source>
        <dbReference type="SAM" id="Phobius"/>
    </source>
</evidence>
<evidence type="ECO:0000313" key="3">
    <source>
        <dbReference type="EMBL" id="MDR6241985.1"/>
    </source>
</evidence>
<sequence length="301" mass="34020">MSSQNKGILYALATITFIACQRIIASFVIQSDVYIIEILWFQSLVCTALFFLVAKKMKFDWVMIKRHKMMLTFSSLIKVIATGLLFLSFKYLLIDIASVGEALGRVLTIVGGISILGERFYASQKYGLAASIIGLGLFYSQQMHLGELNHELITGLAILLISQICAASFSVSQKYLVKYIKPCNLNFFKFSATTIILAPFVDFSSFLSIDMNTWIFLMISSLLTFYIYNFFINTYKYIDASKASTIIILAPILIIIFSHLIHRFNGDIIKIHYLNHLEYVGIVLLIIGAYYSNKKTSKLSS</sequence>
<dbReference type="AlphaFoldDB" id="A0AAE3XT63"/>
<dbReference type="InterPro" id="IPR000620">
    <property type="entry name" value="EamA_dom"/>
</dbReference>